<feature type="transmembrane region" description="Helical" evidence="8">
    <location>
        <begin position="173"/>
        <end position="194"/>
    </location>
</feature>
<evidence type="ECO:0000313" key="10">
    <source>
        <dbReference type="EMBL" id="SME98038.1"/>
    </source>
</evidence>
<dbReference type="PANTHER" id="PTHR43848:SF2">
    <property type="entry name" value="PUTRESCINE TRANSPORT SYSTEM PERMEASE PROTEIN POTI"/>
    <property type="match status" value="1"/>
</dbReference>
<dbReference type="InterPro" id="IPR000515">
    <property type="entry name" value="MetI-like"/>
</dbReference>
<dbReference type="InterPro" id="IPR035906">
    <property type="entry name" value="MetI-like_sf"/>
</dbReference>
<keyword evidence="3 8" id="KW-0813">Transport</keyword>
<dbReference type="PROSITE" id="PS50928">
    <property type="entry name" value="ABC_TM1"/>
    <property type="match status" value="1"/>
</dbReference>
<comment type="subcellular location">
    <subcellularLocation>
        <location evidence="1 8">Cell membrane</location>
        <topology evidence="1 8">Multi-pass membrane protein</topology>
    </subcellularLocation>
</comment>
<evidence type="ECO:0000256" key="2">
    <source>
        <dbReference type="ARBA" id="ARBA00007069"/>
    </source>
</evidence>
<evidence type="ECO:0000256" key="4">
    <source>
        <dbReference type="ARBA" id="ARBA00022475"/>
    </source>
</evidence>
<dbReference type="EMBL" id="FWZX01000002">
    <property type="protein sequence ID" value="SME98038.1"/>
    <property type="molecule type" value="Genomic_DNA"/>
</dbReference>
<proteinExistence type="inferred from homology"/>
<dbReference type="STRING" id="560819.SAMN05428998_102137"/>
<feature type="transmembrane region" description="Helical" evidence="8">
    <location>
        <begin position="98"/>
        <end position="118"/>
    </location>
</feature>
<feature type="transmembrane region" description="Helical" evidence="8">
    <location>
        <begin position="12"/>
        <end position="29"/>
    </location>
</feature>
<sequence>MVNALQRAWTLLVYLFLFAPIVMVVIMSVNRSRYSVFPVPGWSLDWYRQALSDPSIVEALRTSAVVAVIASVLATSIGTLAAVALVRLRFRLRKVAHAAFMSPLIIPEIIIAIALLTLSTTLDFRGGYPIVVAGHVLMGLPFVITVVSARLYGFDQSLEEAARDLGADEVRTFLRVTLPLVLPGVVGGLLLAFTVSFDNFLVTFMVAGSEIVTMPLKIYSMLRFEFSPKIHAASTVIIFITISLLFVYRALTRKDRYL</sequence>
<evidence type="ECO:0000256" key="6">
    <source>
        <dbReference type="ARBA" id="ARBA00022989"/>
    </source>
</evidence>
<keyword evidence="5 8" id="KW-0812">Transmembrane</keyword>
<dbReference type="RefSeq" id="WP_085121213.1">
    <property type="nucleotide sequence ID" value="NZ_FWZX01000002.1"/>
</dbReference>
<accession>A0A1Y6BDI7</accession>
<reference evidence="10 11" key="1">
    <citation type="submission" date="2017-04" db="EMBL/GenBank/DDBJ databases">
        <authorList>
            <person name="Afonso C.L."/>
            <person name="Miller P.J."/>
            <person name="Scott M.A."/>
            <person name="Spackman E."/>
            <person name="Goraichik I."/>
            <person name="Dimitrov K.M."/>
            <person name="Suarez D.L."/>
            <person name="Swayne D.E."/>
        </authorList>
    </citation>
    <scope>NUCLEOTIDE SEQUENCE [LARGE SCALE GENOMIC DNA]</scope>
    <source>
        <strain evidence="10 11">USBA 355</strain>
    </source>
</reference>
<dbReference type="Pfam" id="PF00528">
    <property type="entry name" value="BPD_transp_1"/>
    <property type="match status" value="1"/>
</dbReference>
<feature type="transmembrane region" description="Helical" evidence="8">
    <location>
        <begin position="130"/>
        <end position="152"/>
    </location>
</feature>
<keyword evidence="6 8" id="KW-1133">Transmembrane helix</keyword>
<evidence type="ECO:0000256" key="3">
    <source>
        <dbReference type="ARBA" id="ARBA00022448"/>
    </source>
</evidence>
<dbReference type="GO" id="GO:0055085">
    <property type="term" value="P:transmembrane transport"/>
    <property type="evidence" value="ECO:0007669"/>
    <property type="project" value="InterPro"/>
</dbReference>
<dbReference type="PANTHER" id="PTHR43848">
    <property type="entry name" value="PUTRESCINE TRANSPORT SYSTEM PERMEASE PROTEIN POTI"/>
    <property type="match status" value="1"/>
</dbReference>
<evidence type="ECO:0000256" key="5">
    <source>
        <dbReference type="ARBA" id="ARBA00022692"/>
    </source>
</evidence>
<dbReference type="CDD" id="cd06261">
    <property type="entry name" value="TM_PBP2"/>
    <property type="match status" value="1"/>
</dbReference>
<comment type="similarity">
    <text evidence="2">Belongs to the binding-protein-dependent transport system permease family. CysTW subfamily.</text>
</comment>
<dbReference type="AlphaFoldDB" id="A0A1Y6BDI7"/>
<dbReference type="SUPFAM" id="SSF161098">
    <property type="entry name" value="MetI-like"/>
    <property type="match status" value="1"/>
</dbReference>
<evidence type="ECO:0000256" key="1">
    <source>
        <dbReference type="ARBA" id="ARBA00004651"/>
    </source>
</evidence>
<name>A0A1Y6BDI7_9PROT</name>
<keyword evidence="4" id="KW-1003">Cell membrane</keyword>
<evidence type="ECO:0000313" key="11">
    <source>
        <dbReference type="Proteomes" id="UP000192917"/>
    </source>
</evidence>
<dbReference type="Proteomes" id="UP000192917">
    <property type="component" value="Unassembled WGS sequence"/>
</dbReference>
<dbReference type="Gene3D" id="1.10.3720.10">
    <property type="entry name" value="MetI-like"/>
    <property type="match status" value="1"/>
</dbReference>
<evidence type="ECO:0000256" key="8">
    <source>
        <dbReference type="RuleBase" id="RU363032"/>
    </source>
</evidence>
<protein>
    <submittedName>
        <fullName evidence="10">Spermidine/putrescine transport system permease protein</fullName>
    </submittedName>
</protein>
<organism evidence="10 11">
    <name type="scientific">Tistlia consotensis USBA 355</name>
    <dbReference type="NCBI Taxonomy" id="560819"/>
    <lineage>
        <taxon>Bacteria</taxon>
        <taxon>Pseudomonadati</taxon>
        <taxon>Pseudomonadota</taxon>
        <taxon>Alphaproteobacteria</taxon>
        <taxon>Rhodospirillales</taxon>
        <taxon>Rhodovibrionaceae</taxon>
        <taxon>Tistlia</taxon>
    </lineage>
</organism>
<keyword evidence="7 8" id="KW-0472">Membrane</keyword>
<feature type="transmembrane region" description="Helical" evidence="8">
    <location>
        <begin position="230"/>
        <end position="251"/>
    </location>
</feature>
<feature type="domain" description="ABC transmembrane type-1" evidence="9">
    <location>
        <begin position="60"/>
        <end position="248"/>
    </location>
</feature>
<evidence type="ECO:0000256" key="7">
    <source>
        <dbReference type="ARBA" id="ARBA00023136"/>
    </source>
</evidence>
<evidence type="ECO:0000259" key="9">
    <source>
        <dbReference type="PROSITE" id="PS50928"/>
    </source>
</evidence>
<keyword evidence="11" id="KW-1185">Reference proteome</keyword>
<dbReference type="InterPro" id="IPR051789">
    <property type="entry name" value="Bact_Polyamine_Transport"/>
</dbReference>
<gene>
    <name evidence="10" type="ORF">SAMN05428998_102137</name>
</gene>
<feature type="transmembrane region" description="Helical" evidence="8">
    <location>
        <begin position="64"/>
        <end position="86"/>
    </location>
</feature>
<dbReference type="GO" id="GO:0005886">
    <property type="term" value="C:plasma membrane"/>
    <property type="evidence" value="ECO:0007669"/>
    <property type="project" value="UniProtKB-SubCell"/>
</dbReference>